<dbReference type="SMART" id="SM00382">
    <property type="entry name" value="AAA"/>
    <property type="match status" value="1"/>
</dbReference>
<keyword evidence="2" id="KW-0547">Nucleotide-binding</keyword>
<evidence type="ECO:0000313" key="6">
    <source>
        <dbReference type="Proteomes" id="UP001557465"/>
    </source>
</evidence>
<dbReference type="InterPro" id="IPR027417">
    <property type="entry name" value="P-loop_NTPase"/>
</dbReference>
<organism evidence="5 6">
    <name type="scientific">Thioclava arctica</name>
    <dbReference type="NCBI Taxonomy" id="3238301"/>
    <lineage>
        <taxon>Bacteria</taxon>
        <taxon>Pseudomonadati</taxon>
        <taxon>Pseudomonadota</taxon>
        <taxon>Alphaproteobacteria</taxon>
        <taxon>Rhodobacterales</taxon>
        <taxon>Paracoccaceae</taxon>
        <taxon>Thioclava</taxon>
    </lineage>
</organism>
<dbReference type="InterPro" id="IPR008995">
    <property type="entry name" value="Mo/tungstate-bd_C_term_dom"/>
</dbReference>
<evidence type="ECO:0000313" key="5">
    <source>
        <dbReference type="EMBL" id="MEX1660481.1"/>
    </source>
</evidence>
<dbReference type="InterPro" id="IPR003439">
    <property type="entry name" value="ABC_transporter-like_ATP-bd"/>
</dbReference>
<dbReference type="PROSITE" id="PS00211">
    <property type="entry name" value="ABC_TRANSPORTER_1"/>
    <property type="match status" value="1"/>
</dbReference>
<dbReference type="InterPro" id="IPR050093">
    <property type="entry name" value="ABC_SmlMolc_Importer"/>
</dbReference>
<reference evidence="5 6" key="1">
    <citation type="journal article" date="2011" name="Int. J. Syst. Evol. Microbiol.">
        <title>Zhongshania antarctica gen. nov., sp. nov. and Zhongshania guokunii sp. nov., gammaproteobacteria respectively isolated from coastal attached (fast) ice and surface seawater of the Antarctic.</title>
        <authorList>
            <person name="Li H.J."/>
            <person name="Zhang X.Y."/>
            <person name="Chen C.X."/>
            <person name="Zhang Y.J."/>
            <person name="Gao Z.M."/>
            <person name="Yu Y."/>
            <person name="Chen X.L."/>
            <person name="Chen B."/>
            <person name="Zhang Y.Z."/>
        </authorList>
    </citation>
    <scope>NUCLEOTIDE SEQUENCE [LARGE SCALE GENOMIC DNA]</scope>
    <source>
        <strain evidence="5 6">15-R06ZXC-3</strain>
    </source>
</reference>
<dbReference type="InterPro" id="IPR017871">
    <property type="entry name" value="ABC_transporter-like_CS"/>
</dbReference>
<dbReference type="PANTHER" id="PTHR42781">
    <property type="entry name" value="SPERMIDINE/PUTRESCINE IMPORT ATP-BINDING PROTEIN POTA"/>
    <property type="match status" value="1"/>
</dbReference>
<dbReference type="SUPFAM" id="SSF52540">
    <property type="entry name" value="P-loop containing nucleoside triphosphate hydrolases"/>
    <property type="match status" value="1"/>
</dbReference>
<dbReference type="InterPro" id="IPR003593">
    <property type="entry name" value="AAA+_ATPase"/>
</dbReference>
<evidence type="ECO:0000256" key="3">
    <source>
        <dbReference type="ARBA" id="ARBA00022840"/>
    </source>
</evidence>
<dbReference type="Pfam" id="PF08402">
    <property type="entry name" value="TOBE_2"/>
    <property type="match status" value="1"/>
</dbReference>
<evidence type="ECO:0000256" key="1">
    <source>
        <dbReference type="ARBA" id="ARBA00022448"/>
    </source>
</evidence>
<comment type="caution">
    <text evidence="5">The sequence shown here is derived from an EMBL/GenBank/DDBJ whole genome shotgun (WGS) entry which is preliminary data.</text>
</comment>
<proteinExistence type="predicted"/>
<dbReference type="PANTHER" id="PTHR42781:SF4">
    <property type="entry name" value="SPERMIDINE_PUTRESCINE IMPORT ATP-BINDING PROTEIN POTA"/>
    <property type="match status" value="1"/>
</dbReference>
<dbReference type="EMBL" id="JBFRYC010000001">
    <property type="protein sequence ID" value="MEX1660481.1"/>
    <property type="molecule type" value="Genomic_DNA"/>
</dbReference>
<dbReference type="SUPFAM" id="SSF50331">
    <property type="entry name" value="MOP-like"/>
    <property type="match status" value="1"/>
</dbReference>
<dbReference type="Gene3D" id="2.40.50.100">
    <property type="match status" value="1"/>
</dbReference>
<gene>
    <name evidence="5" type="ORF">AB4874_02295</name>
</gene>
<feature type="domain" description="ABC transporter" evidence="4">
    <location>
        <begin position="6"/>
        <end position="237"/>
    </location>
</feature>
<dbReference type="GO" id="GO:0005524">
    <property type="term" value="F:ATP binding"/>
    <property type="evidence" value="ECO:0007669"/>
    <property type="project" value="UniProtKB-KW"/>
</dbReference>
<protein>
    <submittedName>
        <fullName evidence="5">ABC transporter ATP-binding protein</fullName>
    </submittedName>
</protein>
<dbReference type="PROSITE" id="PS50893">
    <property type="entry name" value="ABC_TRANSPORTER_2"/>
    <property type="match status" value="1"/>
</dbReference>
<evidence type="ECO:0000259" key="4">
    <source>
        <dbReference type="PROSITE" id="PS50893"/>
    </source>
</evidence>
<dbReference type="Proteomes" id="UP001557465">
    <property type="component" value="Unassembled WGS sequence"/>
</dbReference>
<keyword evidence="1" id="KW-0813">Transport</keyword>
<name>A0ABV3TFT6_9RHOB</name>
<evidence type="ECO:0000256" key="2">
    <source>
        <dbReference type="ARBA" id="ARBA00022741"/>
    </source>
</evidence>
<dbReference type="InterPro" id="IPR013611">
    <property type="entry name" value="Transp-assoc_OB_typ2"/>
</dbReference>
<dbReference type="RefSeq" id="WP_368390779.1">
    <property type="nucleotide sequence ID" value="NZ_JBFRYC010000001.1"/>
</dbReference>
<accession>A0ABV3TFT6</accession>
<keyword evidence="3 5" id="KW-0067">ATP-binding</keyword>
<dbReference type="Gene3D" id="3.40.50.300">
    <property type="entry name" value="P-loop containing nucleotide triphosphate hydrolases"/>
    <property type="match status" value="1"/>
</dbReference>
<keyword evidence="6" id="KW-1185">Reference proteome</keyword>
<sequence>MASPIIQATGIEKYYGTYRALTNISLSVANGEFLALVGPSGCGKTSLLKILAGFEDLSGGSLIIDGQDMAGMPASARPTRMVFQKLALFPHKTVAQNIGFPLHLAKRPKSEIDTAVRRMLELMHLKESYLNRYPHELSGGEQQRVALARSMISQPPVLLLDEPMSALDAKLKKSLQAELKHLHRHVGTSFVHVTHDLEEAMMLADRICVMRAGKIVQIGEPSEIYYRPADAFVAGFIGDTNLLPAKITRAGEGFEFSCDNLQCSAPRLGADQVAAGVAAGADALLMIRPEMLRLLAPGKSADCTLAGTVSEYFIRGASIQYRITVADTEIVMDVPGTSVLPAKQGDAVQLGLSLSDLFAVEA</sequence>
<dbReference type="Pfam" id="PF00005">
    <property type="entry name" value="ABC_tran"/>
    <property type="match status" value="1"/>
</dbReference>